<evidence type="ECO:0000313" key="7">
    <source>
        <dbReference type="EMBL" id="QQM98360.1"/>
    </source>
</evidence>
<dbReference type="PANTHER" id="PTHR43776">
    <property type="entry name" value="TRANSPORT ATP-BINDING PROTEIN"/>
    <property type="match status" value="1"/>
</dbReference>
<evidence type="ECO:0000313" key="12">
    <source>
        <dbReference type="Proteomes" id="UP000595859"/>
    </source>
</evidence>
<dbReference type="GO" id="GO:0055085">
    <property type="term" value="P:transmembrane transport"/>
    <property type="evidence" value="ECO:0007669"/>
    <property type="project" value="UniProtKB-ARBA"/>
</dbReference>
<evidence type="ECO:0000259" key="4">
    <source>
        <dbReference type="PROSITE" id="PS50893"/>
    </source>
</evidence>
<proteinExistence type="predicted"/>
<dbReference type="InterPro" id="IPR017871">
    <property type="entry name" value="ABC_transporter-like_CS"/>
</dbReference>
<sequence length="229" mass="25881">MIKLEHITVQYKEVTALDDVSLAVGPHEIVGIVGESGSGKSTLAHVMLGELRAQRGQVTSTFQRVLPILQHASYAFNPKMTIARALNEALAYEASQRQAHQHYRDELMASMGLSHELMKRYPNALSGGQLQRFNVIRTLMLQPDLLICDEITANLDVIAEHRMAQQLKRHVERTHCAMVVISHDLAFLQKWVSRIVVMYQGRVVDAFPIEALFDEARDDYTKALLSIYE</sequence>
<gene>
    <name evidence="5" type="ORF">DD902_00605</name>
    <name evidence="6" type="ORF">DD924_00550</name>
    <name evidence="8" type="ORF">DV961_11285</name>
    <name evidence="7" type="ORF">JGZ15_01375</name>
</gene>
<feature type="domain" description="ABC transporter" evidence="4">
    <location>
        <begin position="2"/>
        <end position="225"/>
    </location>
</feature>
<reference evidence="8" key="2">
    <citation type="journal article" date="2018" name="Vet. Microbiol.">
        <title>Methicillin-resistant staphylococci amongst veterinary personnel, personnel-owned pets, patients and the hospital environment of two small animal veterinary hospitals.</title>
        <authorList>
            <person name="Worthing K.A."/>
            <person name="Brown J."/>
            <person name="Gerber L."/>
            <person name="Abraham S."/>
            <person name="Trott D."/>
            <person name="Norris J.M."/>
        </authorList>
    </citation>
    <scope>NUCLEOTIDE SEQUENCE</scope>
    <source>
        <strain evidence="8">ST496-2</strain>
    </source>
</reference>
<name>A0A166N1G1_STAPS</name>
<dbReference type="EMBL" id="QEIT01000006">
    <property type="protein sequence ID" value="PWZ77113.1"/>
    <property type="molecule type" value="Genomic_DNA"/>
</dbReference>
<dbReference type="STRING" id="937773.SPSINT_2189"/>
<dbReference type="EMBL" id="QQPC01000082">
    <property type="protein sequence ID" value="REA80472.1"/>
    <property type="molecule type" value="Genomic_DNA"/>
</dbReference>
<reference evidence="9 10" key="1">
    <citation type="journal article" date="2018" name="Vet. Microbiol.">
        <title>Clonal diversity and geographic distribution of methicillin-resistant Staphylococcus pseudintermedius from Australian animals: Discovery of novel sequence types.</title>
        <authorList>
            <person name="Worthing K.A."/>
            <person name="Abraham S."/>
            <person name="Coombs G.W."/>
            <person name="Pang S."/>
            <person name="Saputra S."/>
            <person name="Jordan D."/>
            <person name="Trott D.J."/>
            <person name="Norris J.M."/>
        </authorList>
    </citation>
    <scope>NUCLEOTIDE SEQUENCE [LARGE SCALE GENOMIC DNA]</scope>
    <source>
        <strain evidence="5 10">ST525 1</strain>
        <strain evidence="6 9">ST71 3</strain>
    </source>
</reference>
<dbReference type="EMBL" id="CP066884">
    <property type="protein sequence ID" value="QQM98360.1"/>
    <property type="molecule type" value="Genomic_DNA"/>
</dbReference>
<dbReference type="GO" id="GO:0016887">
    <property type="term" value="F:ATP hydrolysis activity"/>
    <property type="evidence" value="ECO:0007669"/>
    <property type="project" value="InterPro"/>
</dbReference>
<evidence type="ECO:0000313" key="10">
    <source>
        <dbReference type="Proteomes" id="UP000246800"/>
    </source>
</evidence>
<organism evidence="6 9">
    <name type="scientific">Staphylococcus pseudintermedius</name>
    <dbReference type="NCBI Taxonomy" id="283734"/>
    <lineage>
        <taxon>Bacteria</taxon>
        <taxon>Bacillati</taxon>
        <taxon>Bacillota</taxon>
        <taxon>Bacilli</taxon>
        <taxon>Bacillales</taxon>
        <taxon>Staphylococcaceae</taxon>
        <taxon>Staphylococcus</taxon>
        <taxon>Staphylococcus intermedius group</taxon>
    </lineage>
</organism>
<dbReference type="GO" id="GO:0005524">
    <property type="term" value="F:ATP binding"/>
    <property type="evidence" value="ECO:0007669"/>
    <property type="project" value="UniProtKB-KW"/>
</dbReference>
<accession>A0A166N1G1</accession>
<evidence type="ECO:0000256" key="2">
    <source>
        <dbReference type="ARBA" id="ARBA00022741"/>
    </source>
</evidence>
<evidence type="ECO:0000313" key="6">
    <source>
        <dbReference type="EMBL" id="PWZ99832.1"/>
    </source>
</evidence>
<keyword evidence="1" id="KW-0813">Transport</keyword>
<dbReference type="Pfam" id="PF00005">
    <property type="entry name" value="ABC_tran"/>
    <property type="match status" value="1"/>
</dbReference>
<dbReference type="AlphaFoldDB" id="A0A166N1G1"/>
<keyword evidence="3 6" id="KW-0067">ATP-binding</keyword>
<evidence type="ECO:0000313" key="5">
    <source>
        <dbReference type="EMBL" id="PWZ77113.1"/>
    </source>
</evidence>
<dbReference type="Proteomes" id="UP000256409">
    <property type="component" value="Unassembled WGS sequence"/>
</dbReference>
<dbReference type="Gene3D" id="3.40.50.300">
    <property type="entry name" value="P-loop containing nucleotide triphosphate hydrolases"/>
    <property type="match status" value="1"/>
</dbReference>
<evidence type="ECO:0000313" key="8">
    <source>
        <dbReference type="EMBL" id="REA80472.1"/>
    </source>
</evidence>
<evidence type="ECO:0000256" key="3">
    <source>
        <dbReference type="ARBA" id="ARBA00022840"/>
    </source>
</evidence>
<dbReference type="eggNOG" id="COG4608">
    <property type="taxonomic scope" value="Bacteria"/>
</dbReference>
<evidence type="ECO:0000313" key="11">
    <source>
        <dbReference type="Proteomes" id="UP000256409"/>
    </source>
</evidence>
<dbReference type="InterPro" id="IPR003439">
    <property type="entry name" value="ABC_transporter-like_ATP-bd"/>
</dbReference>
<dbReference type="Proteomes" id="UP000246351">
    <property type="component" value="Unassembled WGS sequence"/>
</dbReference>
<dbReference type="Proteomes" id="UP000246800">
    <property type="component" value="Unassembled WGS sequence"/>
</dbReference>
<evidence type="ECO:0000256" key="1">
    <source>
        <dbReference type="ARBA" id="ARBA00022448"/>
    </source>
</evidence>
<dbReference type="EMBL" id="QEIV01000031">
    <property type="protein sequence ID" value="PWZ99832.1"/>
    <property type="molecule type" value="Genomic_DNA"/>
</dbReference>
<reference evidence="11" key="3">
    <citation type="journal article" date="2018" name="Vet. Microbiol.">
        <title>Molecular epidemiology of methicillin-resistant staphylococci amongst veterinary personnel, personnel-owned pets, patients and the hospital environment of two companion animal veterinary hospitals.</title>
        <authorList>
            <person name="Worthing K.A."/>
            <person name="Brown J."/>
            <person name="Gerber L."/>
            <person name="Abraham S."/>
            <person name="Trott D."/>
            <person name="Norris J.M."/>
        </authorList>
    </citation>
    <scope>NUCLEOTIDE SEQUENCE [LARGE SCALE GENOMIC DNA]</scope>
    <source>
        <strain evidence="11">ST496-2</strain>
    </source>
</reference>
<dbReference type="InterPro" id="IPR050319">
    <property type="entry name" value="ABC_transp_ATP-bind"/>
</dbReference>
<protein>
    <submittedName>
        <fullName evidence="7">ATP-binding cassette domain-containing protein</fullName>
    </submittedName>
    <submittedName>
        <fullName evidence="6">Peptide ABC transporter ATP-binding protein</fullName>
    </submittedName>
</protein>
<dbReference type="PROSITE" id="PS50893">
    <property type="entry name" value="ABC_TRANSPORTER_2"/>
    <property type="match status" value="1"/>
</dbReference>
<dbReference type="SMART" id="SM00382">
    <property type="entry name" value="AAA"/>
    <property type="match status" value="1"/>
</dbReference>
<dbReference type="OrthoDB" id="9802264at2"/>
<keyword evidence="2" id="KW-0547">Nucleotide-binding</keyword>
<evidence type="ECO:0000313" key="9">
    <source>
        <dbReference type="Proteomes" id="UP000246351"/>
    </source>
</evidence>
<reference evidence="7 12" key="4">
    <citation type="submission" date="2020-12" db="EMBL/GenBank/DDBJ databases">
        <title>Whole genome sequencing and de novo assembly of Staphylococcus pseudintermedius: a novel pangenome approach to unravel pathogenesis of canine pyoderma.</title>
        <authorList>
            <person name="Ferrer L."/>
            <person name="Perez D."/>
            <person name="Fonticoba R."/>
            <person name="Vines J."/>
            <person name="Fabregas N."/>
            <person name="Madronero S."/>
            <person name="Meroni G."/>
            <person name="Martino P."/>
            <person name="Martinez S."/>
            <person name="Cusco A."/>
            <person name="Migura L."/>
            <person name="Francino O."/>
        </authorList>
    </citation>
    <scope>NUCLEOTIDE SEQUENCE [LARGE SCALE GENOMIC DNA]</scope>
    <source>
        <strain evidence="7 12">HSP080</strain>
    </source>
</reference>
<dbReference type="Proteomes" id="UP000595859">
    <property type="component" value="Chromosome"/>
</dbReference>
<dbReference type="PROSITE" id="PS00211">
    <property type="entry name" value="ABC_TRANSPORTER_1"/>
    <property type="match status" value="1"/>
</dbReference>
<dbReference type="RefSeq" id="WP_014612930.1">
    <property type="nucleotide sequence ID" value="NZ_BAAFHP010000025.1"/>
</dbReference>
<dbReference type="InterPro" id="IPR027417">
    <property type="entry name" value="P-loop_NTPase"/>
</dbReference>
<dbReference type="SUPFAM" id="SSF52540">
    <property type="entry name" value="P-loop containing nucleoside triphosphate hydrolases"/>
    <property type="match status" value="1"/>
</dbReference>
<dbReference type="InterPro" id="IPR003593">
    <property type="entry name" value="AAA+_ATPase"/>
</dbReference>